<dbReference type="PANTHER" id="PTHR30086:SF20">
    <property type="entry name" value="ARGININE EXPORTER PROTEIN ARGO-RELATED"/>
    <property type="match status" value="1"/>
</dbReference>
<evidence type="ECO:0000256" key="5">
    <source>
        <dbReference type="ARBA" id="ARBA00023136"/>
    </source>
</evidence>
<evidence type="ECO:0000313" key="8">
    <source>
        <dbReference type="Proteomes" id="UP000466694"/>
    </source>
</evidence>
<keyword evidence="4 6" id="KW-1133">Transmembrane helix</keyword>
<keyword evidence="2" id="KW-1003">Cell membrane</keyword>
<reference evidence="7 8" key="1">
    <citation type="journal article" date="2013" name="Genome Biol.">
        <title>Comparative genomics of the core and accessory genomes of 48 Sinorhizobium strains comprising five genospecies.</title>
        <authorList>
            <person name="Sugawara M."/>
            <person name="Epstein B."/>
            <person name="Badgley B.D."/>
            <person name="Unno T."/>
            <person name="Xu L."/>
            <person name="Reese J."/>
            <person name="Gyaneshwar P."/>
            <person name="Denny R."/>
            <person name="Mudge J."/>
            <person name="Bharti A.K."/>
            <person name="Farmer A.D."/>
            <person name="May G.D."/>
            <person name="Woodward J.E."/>
            <person name="Medigue C."/>
            <person name="Vallenet D."/>
            <person name="Lajus A."/>
            <person name="Rouy Z."/>
            <person name="Martinez-Vaz B."/>
            <person name="Tiffin P."/>
            <person name="Young N.D."/>
            <person name="Sadowsky M.J."/>
        </authorList>
    </citation>
    <scope>NUCLEOTIDE SEQUENCE [LARGE SCALE GENOMIC DNA]</scope>
    <source>
        <strain evidence="7 8">USDA205</strain>
    </source>
</reference>
<dbReference type="GO" id="GO:0015171">
    <property type="term" value="F:amino acid transmembrane transporter activity"/>
    <property type="evidence" value="ECO:0007669"/>
    <property type="project" value="TreeGrafter"/>
</dbReference>
<evidence type="ECO:0000256" key="6">
    <source>
        <dbReference type="SAM" id="Phobius"/>
    </source>
</evidence>
<evidence type="ECO:0000256" key="4">
    <source>
        <dbReference type="ARBA" id="ARBA00022989"/>
    </source>
</evidence>
<keyword evidence="3 6" id="KW-0812">Transmembrane</keyword>
<dbReference type="RefSeq" id="WP_037435586.1">
    <property type="nucleotide sequence ID" value="NZ_CP035038.1"/>
</dbReference>
<feature type="transmembrane region" description="Helical" evidence="6">
    <location>
        <begin position="6"/>
        <end position="27"/>
    </location>
</feature>
<organism evidence="7 8">
    <name type="scientific">Rhizobium fredii</name>
    <name type="common">Sinorhizobium fredii</name>
    <dbReference type="NCBI Taxonomy" id="380"/>
    <lineage>
        <taxon>Bacteria</taxon>
        <taxon>Pseudomonadati</taxon>
        <taxon>Pseudomonadota</taxon>
        <taxon>Alphaproteobacteria</taxon>
        <taxon>Hyphomicrobiales</taxon>
        <taxon>Rhizobiaceae</taxon>
        <taxon>Sinorhizobium/Ensifer group</taxon>
        <taxon>Sinorhizobium</taxon>
    </lineage>
</organism>
<comment type="caution">
    <text evidence="7">The sequence shown here is derived from an EMBL/GenBank/DDBJ whole genome shotgun (WGS) entry which is preliminary data.</text>
</comment>
<evidence type="ECO:0000256" key="3">
    <source>
        <dbReference type="ARBA" id="ARBA00022692"/>
    </source>
</evidence>
<sequence length="208" mass="22473">MISFDTLLTFVGAATLLAWVPGPDNLFVLTQSALSGRMVGVYVTLGLCVGLIVHTVAVSLGVAAIFQTSQMAFDALKFVGAAYLLYLAYRAFTAKPDELEATKERAQSMRQMFARGVVMNVTNPKVAIFFLAFLPQFTAPERGSVVLQMLMLGGVFILCAFASFVLISVLAGSLSRWLRQSSKGQLWLNRVAGIVFVGLAVKLATSHR</sequence>
<protein>
    <submittedName>
        <fullName evidence="7">LysE family translocator</fullName>
    </submittedName>
</protein>
<dbReference type="EMBL" id="WISZ01000173">
    <property type="protein sequence ID" value="MQX11352.1"/>
    <property type="molecule type" value="Genomic_DNA"/>
</dbReference>
<evidence type="ECO:0000313" key="7">
    <source>
        <dbReference type="EMBL" id="MQX11352.1"/>
    </source>
</evidence>
<gene>
    <name evidence="7" type="ORF">GHK48_24530</name>
</gene>
<name>A0A844AGU9_RHIFR</name>
<dbReference type="GO" id="GO:0005886">
    <property type="term" value="C:plasma membrane"/>
    <property type="evidence" value="ECO:0007669"/>
    <property type="project" value="UniProtKB-SubCell"/>
</dbReference>
<accession>A0A844AGU9</accession>
<feature type="transmembrane region" description="Helical" evidence="6">
    <location>
        <begin position="39"/>
        <end position="66"/>
    </location>
</feature>
<keyword evidence="5 6" id="KW-0472">Membrane</keyword>
<dbReference type="PIRSF" id="PIRSF006324">
    <property type="entry name" value="LeuE"/>
    <property type="match status" value="1"/>
</dbReference>
<dbReference type="PANTHER" id="PTHR30086">
    <property type="entry name" value="ARGININE EXPORTER PROTEIN ARGO"/>
    <property type="match status" value="1"/>
</dbReference>
<dbReference type="InterPro" id="IPR001123">
    <property type="entry name" value="LeuE-type"/>
</dbReference>
<feature type="transmembrane region" description="Helical" evidence="6">
    <location>
        <begin position="146"/>
        <end position="174"/>
    </location>
</feature>
<proteinExistence type="predicted"/>
<dbReference type="Proteomes" id="UP000466694">
    <property type="component" value="Unassembled WGS sequence"/>
</dbReference>
<dbReference type="AlphaFoldDB" id="A0A844AGU9"/>
<comment type="subcellular location">
    <subcellularLocation>
        <location evidence="1">Cell membrane</location>
        <topology evidence="1">Multi-pass membrane protein</topology>
    </subcellularLocation>
</comment>
<evidence type="ECO:0000256" key="2">
    <source>
        <dbReference type="ARBA" id="ARBA00022475"/>
    </source>
</evidence>
<evidence type="ECO:0000256" key="1">
    <source>
        <dbReference type="ARBA" id="ARBA00004651"/>
    </source>
</evidence>
<dbReference type="Pfam" id="PF01810">
    <property type="entry name" value="LysE"/>
    <property type="match status" value="1"/>
</dbReference>
<feature type="transmembrane region" description="Helical" evidence="6">
    <location>
        <begin position="113"/>
        <end position="134"/>
    </location>
</feature>